<dbReference type="Pfam" id="PF01097">
    <property type="entry name" value="Defensin_2"/>
    <property type="match status" value="1"/>
</dbReference>
<accession>A0A1I8NIT8</accession>
<dbReference type="VEuPathDB" id="VectorBase:MDOA015859"/>
<keyword evidence="7" id="KW-1185">Reference proteome</keyword>
<feature type="signal peptide" evidence="4">
    <location>
        <begin position="1"/>
        <end position="23"/>
    </location>
</feature>
<keyword evidence="2" id="KW-0964">Secreted</keyword>
<dbReference type="RefSeq" id="XP_011292449.1">
    <property type="nucleotide sequence ID" value="XM_011294147.2"/>
</dbReference>
<reference evidence="6" key="1">
    <citation type="submission" date="2020-05" db="UniProtKB">
        <authorList>
            <consortium name="EnsemblMetazoa"/>
        </authorList>
    </citation>
    <scope>IDENTIFICATION</scope>
    <source>
        <strain evidence="6">Aabys</strain>
    </source>
</reference>
<dbReference type="PROSITE" id="PS51257">
    <property type="entry name" value="PROKAR_LIPOPROTEIN"/>
    <property type="match status" value="1"/>
</dbReference>
<dbReference type="KEGG" id="mde:105261775"/>
<comment type="subcellular location">
    <subcellularLocation>
        <location evidence="1">Secreted</location>
    </subcellularLocation>
</comment>
<dbReference type="GO" id="GO:0005615">
    <property type="term" value="C:extracellular space"/>
    <property type="evidence" value="ECO:0007669"/>
    <property type="project" value="TreeGrafter"/>
</dbReference>
<evidence type="ECO:0000259" key="5">
    <source>
        <dbReference type="PROSITE" id="PS51378"/>
    </source>
</evidence>
<dbReference type="AlphaFoldDB" id="A0A1I8NIT8"/>
<evidence type="ECO:0000313" key="7">
    <source>
        <dbReference type="Proteomes" id="UP001652621"/>
    </source>
</evidence>
<evidence type="ECO:0000256" key="3">
    <source>
        <dbReference type="ARBA" id="ARBA00023157"/>
    </source>
</evidence>
<name>A0A1I8NIT8_MUSDO</name>
<dbReference type="GO" id="GO:0006959">
    <property type="term" value="P:humoral immune response"/>
    <property type="evidence" value="ECO:0007669"/>
    <property type="project" value="TreeGrafter"/>
</dbReference>
<keyword evidence="3" id="KW-1015">Disulfide bond</keyword>
<dbReference type="GeneID" id="105261775"/>
<evidence type="ECO:0000313" key="6">
    <source>
        <dbReference type="EnsemblMetazoa" id="MDOA015859-PA"/>
    </source>
</evidence>
<reference evidence="8" key="2">
    <citation type="submission" date="2025-04" db="UniProtKB">
        <authorList>
            <consortium name="RefSeq"/>
        </authorList>
    </citation>
    <scope>IDENTIFICATION</scope>
    <source>
        <strain evidence="8">Aabys</strain>
    </source>
</reference>
<protein>
    <submittedName>
        <fullName evidence="8">Phormicin-like</fullName>
    </submittedName>
</protein>
<dbReference type="Gene3D" id="3.30.30.10">
    <property type="entry name" value="Knottin, scorpion toxin-like"/>
    <property type="match status" value="1"/>
</dbReference>
<dbReference type="SUPFAM" id="SSF57095">
    <property type="entry name" value="Scorpion toxin-like"/>
    <property type="match status" value="1"/>
</dbReference>
<dbReference type="CDD" id="cd21806">
    <property type="entry name" value="DEFL_defensin-like"/>
    <property type="match status" value="1"/>
</dbReference>
<dbReference type="VEuPathDB" id="VectorBase:MDOMA2_004183"/>
<evidence type="ECO:0000256" key="4">
    <source>
        <dbReference type="SAM" id="SignalP"/>
    </source>
</evidence>
<feature type="domain" description="Invertebrate defensins family profile" evidence="5">
    <location>
        <begin position="56"/>
        <end position="96"/>
    </location>
</feature>
<proteinExistence type="predicted"/>
<evidence type="ECO:0000256" key="1">
    <source>
        <dbReference type="ARBA" id="ARBA00004613"/>
    </source>
</evidence>
<dbReference type="PANTHER" id="PTHR13645">
    <property type="entry name" value="DEFENSIN"/>
    <property type="match status" value="1"/>
</dbReference>
<dbReference type="GO" id="GO:0050830">
    <property type="term" value="P:defense response to Gram-positive bacterium"/>
    <property type="evidence" value="ECO:0007669"/>
    <property type="project" value="UniProtKB-ARBA"/>
</dbReference>
<dbReference type="InterPro" id="IPR036574">
    <property type="entry name" value="Scorpion_toxin-like_sf"/>
</dbReference>
<evidence type="ECO:0000313" key="8">
    <source>
        <dbReference type="RefSeq" id="XP_011292449.1"/>
    </source>
</evidence>
<gene>
    <name evidence="6" type="primary">105261775</name>
    <name evidence="8" type="synonym">LOC105261775</name>
</gene>
<sequence length="96" mass="10177">MKLFTTASIALVLLACLVYSTSAGPVVTSNEGQHNDVVVAEDGSNTEADAYGRVKVITCDVLAWLGIGKVSCQAHCLLLKKRGGYCSRQKVCVCLN</sequence>
<dbReference type="PANTHER" id="PTHR13645:SF0">
    <property type="entry name" value="DEFENSIN"/>
    <property type="match status" value="1"/>
</dbReference>
<dbReference type="PROSITE" id="PS51378">
    <property type="entry name" value="INVERT_DEFENSINS"/>
    <property type="match status" value="1"/>
</dbReference>
<dbReference type="Proteomes" id="UP001652621">
    <property type="component" value="Unplaced"/>
</dbReference>
<keyword evidence="4" id="KW-0732">Signal</keyword>
<dbReference type="InterPro" id="IPR001542">
    <property type="entry name" value="Defensin_invertebrate/fungal"/>
</dbReference>
<feature type="chain" id="PRO_5044561743" evidence="4">
    <location>
        <begin position="24"/>
        <end position="96"/>
    </location>
</feature>
<dbReference type="OrthoDB" id="10038290at2759"/>
<dbReference type="EnsemblMetazoa" id="MDOA015859-RA">
    <property type="protein sequence ID" value="MDOA015859-PA"/>
    <property type="gene ID" value="MDOA015859"/>
</dbReference>
<evidence type="ECO:0000256" key="2">
    <source>
        <dbReference type="ARBA" id="ARBA00022525"/>
    </source>
</evidence>
<organism evidence="6">
    <name type="scientific">Musca domestica</name>
    <name type="common">House fly</name>
    <dbReference type="NCBI Taxonomy" id="7370"/>
    <lineage>
        <taxon>Eukaryota</taxon>
        <taxon>Metazoa</taxon>
        <taxon>Ecdysozoa</taxon>
        <taxon>Arthropoda</taxon>
        <taxon>Hexapoda</taxon>
        <taxon>Insecta</taxon>
        <taxon>Pterygota</taxon>
        <taxon>Neoptera</taxon>
        <taxon>Endopterygota</taxon>
        <taxon>Diptera</taxon>
        <taxon>Brachycera</taxon>
        <taxon>Muscomorpha</taxon>
        <taxon>Muscoidea</taxon>
        <taxon>Muscidae</taxon>
        <taxon>Musca</taxon>
    </lineage>
</organism>